<organism evidence="1 2">
    <name type="scientific">Paramecium sonneborni</name>
    <dbReference type="NCBI Taxonomy" id="65129"/>
    <lineage>
        <taxon>Eukaryota</taxon>
        <taxon>Sar</taxon>
        <taxon>Alveolata</taxon>
        <taxon>Ciliophora</taxon>
        <taxon>Intramacronucleata</taxon>
        <taxon>Oligohymenophorea</taxon>
        <taxon>Peniculida</taxon>
        <taxon>Parameciidae</taxon>
        <taxon>Paramecium</taxon>
    </lineage>
</organism>
<name>A0A8S1RQV8_9CILI</name>
<sequence>MPRNKFEKMVMCVNTAIMQEIVNDTSNKQQHIIIIINKYNRIRHYNQKVINQQNSS</sequence>
<evidence type="ECO:0000313" key="2">
    <source>
        <dbReference type="Proteomes" id="UP000692954"/>
    </source>
</evidence>
<dbReference type="Proteomes" id="UP000692954">
    <property type="component" value="Unassembled WGS sequence"/>
</dbReference>
<dbReference type="AlphaFoldDB" id="A0A8S1RQV8"/>
<accession>A0A8S1RQV8</accession>
<dbReference type="EMBL" id="CAJJDN010000225">
    <property type="protein sequence ID" value="CAD8129469.1"/>
    <property type="molecule type" value="Genomic_DNA"/>
</dbReference>
<reference evidence="1" key="1">
    <citation type="submission" date="2021-01" db="EMBL/GenBank/DDBJ databases">
        <authorList>
            <consortium name="Genoscope - CEA"/>
            <person name="William W."/>
        </authorList>
    </citation>
    <scope>NUCLEOTIDE SEQUENCE</scope>
</reference>
<comment type="caution">
    <text evidence="1">The sequence shown here is derived from an EMBL/GenBank/DDBJ whole genome shotgun (WGS) entry which is preliminary data.</text>
</comment>
<gene>
    <name evidence="1" type="ORF">PSON_ATCC_30995.1.T2250002</name>
</gene>
<keyword evidence="2" id="KW-1185">Reference proteome</keyword>
<protein>
    <submittedName>
        <fullName evidence="1">Uncharacterized protein</fullName>
    </submittedName>
</protein>
<evidence type="ECO:0000313" key="1">
    <source>
        <dbReference type="EMBL" id="CAD8129469.1"/>
    </source>
</evidence>
<proteinExistence type="predicted"/>